<keyword evidence="6" id="KW-1185">Reference proteome</keyword>
<evidence type="ECO:0000259" key="4">
    <source>
        <dbReference type="Pfam" id="PF00171"/>
    </source>
</evidence>
<dbReference type="Pfam" id="PF00171">
    <property type="entry name" value="Aldedh"/>
    <property type="match status" value="1"/>
</dbReference>
<name>A0ABU7FD14_9ACTN</name>
<comment type="caution">
    <text evidence="5">The sequence shown here is derived from an EMBL/GenBank/DDBJ whole genome shotgun (WGS) entry which is preliminary data.</text>
</comment>
<dbReference type="PANTHER" id="PTHR42986">
    <property type="entry name" value="BENZALDEHYDE DEHYDROGENASE YFMT"/>
    <property type="match status" value="1"/>
</dbReference>
<evidence type="ECO:0000313" key="5">
    <source>
        <dbReference type="EMBL" id="MED7822056.1"/>
    </source>
</evidence>
<dbReference type="SUPFAM" id="SSF53720">
    <property type="entry name" value="ALDH-like"/>
    <property type="match status" value="1"/>
</dbReference>
<dbReference type="InterPro" id="IPR016163">
    <property type="entry name" value="Ald_DH_C"/>
</dbReference>
<dbReference type="RefSeq" id="WP_329506416.1">
    <property type="nucleotide sequence ID" value="NZ_JAYWVC010000018.1"/>
</dbReference>
<protein>
    <submittedName>
        <fullName evidence="5">Aldehyde dehydrogenase family protein</fullName>
    </submittedName>
</protein>
<dbReference type="InterPro" id="IPR015590">
    <property type="entry name" value="Aldehyde_DH_dom"/>
</dbReference>
<organism evidence="5 6">
    <name type="scientific">Streptomyces chiangmaiensis</name>
    <dbReference type="NCBI Taxonomy" id="766497"/>
    <lineage>
        <taxon>Bacteria</taxon>
        <taxon>Bacillati</taxon>
        <taxon>Actinomycetota</taxon>
        <taxon>Actinomycetes</taxon>
        <taxon>Kitasatosporales</taxon>
        <taxon>Streptomycetaceae</taxon>
        <taxon>Streptomyces</taxon>
    </lineage>
</organism>
<keyword evidence="2" id="KW-0520">NAD</keyword>
<reference evidence="5" key="1">
    <citation type="submission" date="2024-01" db="EMBL/GenBank/DDBJ databases">
        <title>First draft genome sequence data of TA4-1, the type strain of Gram-positive actinobacterium Streptomyces chiangmaiensis.</title>
        <authorList>
            <person name="Yasawong M."/>
            <person name="Nantapong N."/>
        </authorList>
    </citation>
    <scope>NUCLEOTIDE SEQUENCE</scope>
    <source>
        <strain evidence="5">TA4-1</strain>
    </source>
</reference>
<evidence type="ECO:0000256" key="3">
    <source>
        <dbReference type="SAM" id="MobiDB-lite"/>
    </source>
</evidence>
<dbReference type="Proteomes" id="UP001333996">
    <property type="component" value="Unassembled WGS sequence"/>
</dbReference>
<feature type="compositionally biased region" description="Low complexity" evidence="3">
    <location>
        <begin position="139"/>
        <end position="150"/>
    </location>
</feature>
<evidence type="ECO:0000313" key="6">
    <source>
        <dbReference type="Proteomes" id="UP001333996"/>
    </source>
</evidence>
<feature type="domain" description="Aldehyde dehydrogenase" evidence="4">
    <location>
        <begin position="4"/>
        <end position="114"/>
    </location>
</feature>
<accession>A0ABU7FD14</accession>
<evidence type="ECO:0000256" key="2">
    <source>
        <dbReference type="ARBA" id="ARBA00023027"/>
    </source>
</evidence>
<evidence type="ECO:0000256" key="1">
    <source>
        <dbReference type="ARBA" id="ARBA00009986"/>
    </source>
</evidence>
<dbReference type="InterPro" id="IPR016161">
    <property type="entry name" value="Ald_DH/histidinol_DH"/>
</dbReference>
<proteinExistence type="inferred from homology"/>
<dbReference type="Gene3D" id="3.40.309.10">
    <property type="entry name" value="Aldehyde Dehydrogenase, Chain A, domain 2"/>
    <property type="match status" value="1"/>
</dbReference>
<feature type="region of interest" description="Disordered" evidence="3">
    <location>
        <begin position="123"/>
        <end position="164"/>
    </location>
</feature>
<comment type="similarity">
    <text evidence="1">Belongs to the aldehyde dehydrogenase family.</text>
</comment>
<feature type="compositionally biased region" description="Pro residues" evidence="3">
    <location>
        <begin position="151"/>
        <end position="164"/>
    </location>
</feature>
<gene>
    <name evidence="5" type="ORF">VXC91_08685</name>
</gene>
<dbReference type="PANTHER" id="PTHR42986:SF1">
    <property type="entry name" value="BENZALDEHYDE DEHYDROGENASE YFMT"/>
    <property type="match status" value="1"/>
</dbReference>
<sequence>MGGEHTRPTVPAGVGDGTPACTEDVFGPVAPMRPFHIAEEAATLASAGPHCPSVGIVTRDTAHGLELAERIHAGTVHINDRSVSDDTVEPFGAAVSRGTAARFGSEAAVEAFTGRRRTTVREEMGTYPFQRSLPDVTRRSAQPSPAARRPPCGPRPCPACEPAR</sequence>
<dbReference type="EMBL" id="JAYWVC010000018">
    <property type="protein sequence ID" value="MED7822056.1"/>
    <property type="molecule type" value="Genomic_DNA"/>
</dbReference>